<name>A0A1B7ZDV0_9FLAO</name>
<reference evidence="3" key="1">
    <citation type="submission" date="2016-06" db="EMBL/GenBank/DDBJ databases">
        <authorList>
            <person name="Zhan P."/>
        </authorList>
    </citation>
    <scope>NUCLEOTIDE SEQUENCE [LARGE SCALE GENOMIC DNA]</scope>
    <source>
        <strain evidence="3">T28</strain>
    </source>
</reference>
<keyword evidence="1" id="KW-0472">Membrane</keyword>
<dbReference type="AlphaFoldDB" id="A0A1B7ZDV0"/>
<dbReference type="RefSeq" id="WP_068482192.1">
    <property type="nucleotide sequence ID" value="NZ_CP018760.1"/>
</dbReference>
<dbReference type="KEGG" id="mart:BTR34_04190"/>
<protein>
    <submittedName>
        <fullName evidence="2">Uncharacterized protein</fullName>
    </submittedName>
</protein>
<keyword evidence="3" id="KW-1185">Reference proteome</keyword>
<proteinExistence type="predicted"/>
<feature type="transmembrane region" description="Helical" evidence="1">
    <location>
        <begin position="35"/>
        <end position="54"/>
    </location>
</feature>
<evidence type="ECO:0000313" key="3">
    <source>
        <dbReference type="Proteomes" id="UP000092164"/>
    </source>
</evidence>
<dbReference type="OrthoDB" id="966098at2"/>
<dbReference type="EMBL" id="LZFP01000002">
    <property type="protein sequence ID" value="OBR41515.1"/>
    <property type="molecule type" value="Genomic_DNA"/>
</dbReference>
<evidence type="ECO:0000313" key="2">
    <source>
        <dbReference type="EMBL" id="OBR41515.1"/>
    </source>
</evidence>
<keyword evidence="1" id="KW-0812">Transmembrane</keyword>
<organism evidence="2 3">
    <name type="scientific">Maribacter hydrothermalis</name>
    <dbReference type="NCBI Taxonomy" id="1836467"/>
    <lineage>
        <taxon>Bacteria</taxon>
        <taxon>Pseudomonadati</taxon>
        <taxon>Bacteroidota</taxon>
        <taxon>Flavobacteriia</taxon>
        <taxon>Flavobacteriales</taxon>
        <taxon>Flavobacteriaceae</taxon>
        <taxon>Maribacter</taxon>
    </lineage>
</organism>
<dbReference type="Proteomes" id="UP000092164">
    <property type="component" value="Unassembled WGS sequence"/>
</dbReference>
<dbReference type="STRING" id="1836467.BTR34_04190"/>
<sequence length="60" mass="6745">MKYKLVPNYFSVIIVIIVGAALFKQIDFKTMTVDNLALSAVYLIAFLISIGFMIKKKTNS</sequence>
<keyword evidence="1" id="KW-1133">Transmembrane helix</keyword>
<evidence type="ECO:0000256" key="1">
    <source>
        <dbReference type="SAM" id="Phobius"/>
    </source>
</evidence>
<accession>A0A1B7ZDV0</accession>
<gene>
    <name evidence="2" type="ORF">A9200_12845</name>
</gene>
<comment type="caution">
    <text evidence="2">The sequence shown here is derived from an EMBL/GenBank/DDBJ whole genome shotgun (WGS) entry which is preliminary data.</text>
</comment>
<feature type="transmembrane region" description="Helical" evidence="1">
    <location>
        <begin position="6"/>
        <end position="23"/>
    </location>
</feature>